<dbReference type="GO" id="GO:0048039">
    <property type="term" value="F:ubiquinone binding"/>
    <property type="evidence" value="ECO:0007669"/>
    <property type="project" value="InterPro"/>
</dbReference>
<protein>
    <submittedName>
        <fullName evidence="2">Ribosome association toxin RatA</fullName>
    </submittedName>
</protein>
<evidence type="ECO:0000259" key="1">
    <source>
        <dbReference type="Pfam" id="PF03364"/>
    </source>
</evidence>
<name>A0A3B0XCR2_9ZZZZ</name>
<dbReference type="EMBL" id="UOFH01000176">
    <property type="protein sequence ID" value="VAW61222.1"/>
    <property type="molecule type" value="Genomic_DNA"/>
</dbReference>
<evidence type="ECO:0000313" key="2">
    <source>
        <dbReference type="EMBL" id="VAW61222.1"/>
    </source>
</evidence>
<gene>
    <name evidence="2" type="ORF">MNBD_GAMMA08-1187</name>
</gene>
<feature type="domain" description="Coenzyme Q-binding protein COQ10 START" evidence="1">
    <location>
        <begin position="12"/>
        <end position="135"/>
    </location>
</feature>
<accession>A0A3B0XCR2</accession>
<dbReference type="InterPro" id="IPR044996">
    <property type="entry name" value="COQ10-like"/>
</dbReference>
<dbReference type="Pfam" id="PF03364">
    <property type="entry name" value="Polyketide_cyc"/>
    <property type="match status" value="1"/>
</dbReference>
<dbReference type="CDD" id="cd07813">
    <property type="entry name" value="COQ10p_like"/>
    <property type="match status" value="1"/>
</dbReference>
<sequence>MTSISRNALVLYSVEEMYALVDNIENYAAFLPWCRSTEIICRDENEVQASIEIARGALNKSFTTLNRLQKNKMIEMRLLKGPFKHLQGYWRFDALKDNRASKISLDLEFEFESKIVAFAAGSVFNQIANSMVDAFSKRAVEVYGERL</sequence>
<dbReference type="Gene3D" id="3.30.530.20">
    <property type="match status" value="1"/>
</dbReference>
<dbReference type="GO" id="GO:0045333">
    <property type="term" value="P:cellular respiration"/>
    <property type="evidence" value="ECO:0007669"/>
    <property type="project" value="InterPro"/>
</dbReference>
<dbReference type="InterPro" id="IPR023393">
    <property type="entry name" value="START-like_dom_sf"/>
</dbReference>
<dbReference type="PANTHER" id="PTHR12901:SF10">
    <property type="entry name" value="COENZYME Q-BINDING PROTEIN COQ10, MITOCHONDRIAL"/>
    <property type="match status" value="1"/>
</dbReference>
<organism evidence="2">
    <name type="scientific">hydrothermal vent metagenome</name>
    <dbReference type="NCBI Taxonomy" id="652676"/>
    <lineage>
        <taxon>unclassified sequences</taxon>
        <taxon>metagenomes</taxon>
        <taxon>ecological metagenomes</taxon>
    </lineage>
</organism>
<dbReference type="InterPro" id="IPR005031">
    <property type="entry name" value="COQ10_START"/>
</dbReference>
<dbReference type="AlphaFoldDB" id="A0A3B0XCR2"/>
<proteinExistence type="predicted"/>
<dbReference type="SUPFAM" id="SSF55961">
    <property type="entry name" value="Bet v1-like"/>
    <property type="match status" value="1"/>
</dbReference>
<reference evidence="2" key="1">
    <citation type="submission" date="2018-06" db="EMBL/GenBank/DDBJ databases">
        <authorList>
            <person name="Zhirakovskaya E."/>
        </authorList>
    </citation>
    <scope>NUCLEOTIDE SEQUENCE</scope>
</reference>
<dbReference type="PANTHER" id="PTHR12901">
    <property type="entry name" value="SPERM PROTEIN HOMOLOG"/>
    <property type="match status" value="1"/>
</dbReference>